<dbReference type="AlphaFoldDB" id="A0A7V7QN72"/>
<comment type="caution">
    <text evidence="1">The sequence shown here is derived from an EMBL/GenBank/DDBJ whole genome shotgun (WGS) entry which is preliminary data.</text>
</comment>
<dbReference type="PANTHER" id="PTHR42967:SF1">
    <property type="entry name" value="MBL FOLD METALLO-HYDROLASE"/>
    <property type="match status" value="1"/>
</dbReference>
<dbReference type="GO" id="GO:0016787">
    <property type="term" value="F:hydrolase activity"/>
    <property type="evidence" value="ECO:0007669"/>
    <property type="project" value="UniProtKB-KW"/>
</dbReference>
<dbReference type="RefSeq" id="WP_151143426.1">
    <property type="nucleotide sequence ID" value="NZ_WAGX01000004.1"/>
</dbReference>
<dbReference type="PANTHER" id="PTHR42967">
    <property type="entry name" value="METAL DEPENDENT HYDROLASE"/>
    <property type="match status" value="1"/>
</dbReference>
<dbReference type="InterPro" id="IPR036866">
    <property type="entry name" value="RibonucZ/Hydroxyglut_hydro"/>
</dbReference>
<keyword evidence="1" id="KW-0378">Hydrolase</keyword>
<dbReference type="SUPFAM" id="SSF56281">
    <property type="entry name" value="Metallo-hydrolase/oxidoreductase"/>
    <property type="match status" value="1"/>
</dbReference>
<dbReference type="EMBL" id="WAGX01000004">
    <property type="protein sequence ID" value="KAB1440108.1"/>
    <property type="molecule type" value="Genomic_DNA"/>
</dbReference>
<dbReference type="Pfam" id="PF13483">
    <property type="entry name" value="Lactamase_B_3"/>
    <property type="match status" value="1"/>
</dbReference>
<accession>A0A7V7QN72</accession>
<keyword evidence="2" id="KW-1185">Reference proteome</keyword>
<gene>
    <name evidence="1" type="ORF">F7O84_06950</name>
</gene>
<proteinExistence type="predicted"/>
<protein>
    <submittedName>
        <fullName evidence="1">MBL fold metallo-hydrolase</fullName>
    </submittedName>
</protein>
<name>A0A7V7QN72_9FIRM</name>
<dbReference type="OrthoDB" id="36975at2"/>
<dbReference type="Proteomes" id="UP000461768">
    <property type="component" value="Unassembled WGS sequence"/>
</dbReference>
<evidence type="ECO:0000313" key="1">
    <source>
        <dbReference type="EMBL" id="KAB1440108.1"/>
    </source>
</evidence>
<reference evidence="1 2" key="1">
    <citation type="submission" date="2019-09" db="EMBL/GenBank/DDBJ databases">
        <authorList>
            <person name="Valk L.C."/>
        </authorList>
    </citation>
    <scope>NUCLEOTIDE SEQUENCE [LARGE SCALE GENOMIC DNA]</scope>
    <source>
        <strain evidence="1">GalUA</strain>
    </source>
</reference>
<evidence type="ECO:0000313" key="2">
    <source>
        <dbReference type="Proteomes" id="UP000461768"/>
    </source>
</evidence>
<sequence length="238" mass="28622">MKVTYIYHSSFMVELSHTVLIFDYFKGVIPKINTDKDIYVFSSHKHHDHFSLEIFQIFKNNPKVKFILSNDIKLNDKYLEKNDIDLEVKERIINIRANQSICVDEMQIKTLKSTDLGVAFCIEVEGQSIYHAGDLNWWHWSEESEDYNLNMERQFKKQLEGIENQAFDIAFLPVDARQEDYFWWGFDYFMKHTNTKIVFPMHFWEDYTVIDRLEKIAKENGYERKLYKVKGDGQEWEI</sequence>
<dbReference type="Gene3D" id="3.60.15.10">
    <property type="entry name" value="Ribonuclease Z/Hydroxyacylglutathione hydrolase-like"/>
    <property type="match status" value="1"/>
</dbReference>
<organism evidence="1 2">
    <name type="scientific">Candidatus Galacturonatibacter soehngenii</name>
    <dbReference type="NCBI Taxonomy" id="2307010"/>
    <lineage>
        <taxon>Bacteria</taxon>
        <taxon>Bacillati</taxon>
        <taxon>Bacillota</taxon>
        <taxon>Clostridia</taxon>
        <taxon>Lachnospirales</taxon>
        <taxon>Lachnospiraceae</taxon>
        <taxon>Candidatus Galacturonatibacter</taxon>
    </lineage>
</organism>
<reference evidence="1 2" key="2">
    <citation type="submission" date="2020-02" db="EMBL/GenBank/DDBJ databases">
        <title>Candidatus Galacturonibacter soehngenii shows hetero-acetogenic catabolism of galacturonic acid but lacks a canonical carbon monoxide dehydrogenase/acetyl-CoA synthase complex.</title>
        <authorList>
            <person name="Diender M."/>
            <person name="Stouten G.R."/>
            <person name="Petersen J.F."/>
            <person name="Nielsen P.H."/>
            <person name="Dueholm M.S."/>
            <person name="Pronk J.T."/>
            <person name="Van Loosdrecht M.C.M."/>
        </authorList>
    </citation>
    <scope>NUCLEOTIDE SEQUENCE [LARGE SCALE GENOMIC DNA]</scope>
    <source>
        <strain evidence="1">GalUA</strain>
    </source>
</reference>